<keyword evidence="1" id="KW-1133">Transmembrane helix</keyword>
<dbReference type="EMBL" id="CP091957">
    <property type="protein sequence ID" value="UOG56063.1"/>
    <property type="molecule type" value="Genomic_DNA"/>
</dbReference>
<dbReference type="AlphaFoldDB" id="A0AAE9GGG9"/>
<feature type="transmembrane region" description="Helical" evidence="1">
    <location>
        <begin position="108"/>
        <end position="127"/>
    </location>
</feature>
<evidence type="ECO:0000256" key="1">
    <source>
        <dbReference type="SAM" id="Phobius"/>
    </source>
</evidence>
<accession>A0AAE9GGG9</accession>
<evidence type="ECO:0000313" key="2">
    <source>
        <dbReference type="EMBL" id="UOG56063.1"/>
    </source>
</evidence>
<protein>
    <recommendedName>
        <fullName evidence="4">DUF4383 domain-containing protein</fullName>
    </recommendedName>
</protein>
<feature type="transmembrane region" description="Helical" evidence="1">
    <location>
        <begin position="12"/>
        <end position="37"/>
    </location>
</feature>
<dbReference type="Proteomes" id="UP000829829">
    <property type="component" value="Chromosome 1"/>
</dbReference>
<dbReference type="RefSeq" id="WP_181756955.1">
    <property type="nucleotide sequence ID" value="NZ_CP091953.1"/>
</dbReference>
<organism evidence="2 3">
    <name type="scientific">Leptospira noguchii</name>
    <dbReference type="NCBI Taxonomy" id="28182"/>
    <lineage>
        <taxon>Bacteria</taxon>
        <taxon>Pseudomonadati</taxon>
        <taxon>Spirochaetota</taxon>
        <taxon>Spirochaetia</taxon>
        <taxon>Leptospirales</taxon>
        <taxon>Leptospiraceae</taxon>
        <taxon>Leptospira</taxon>
    </lineage>
</organism>
<name>A0AAE9GGG9_9LEPT</name>
<keyword evidence="1" id="KW-0812">Transmembrane</keyword>
<sequence>MSLSARRLILQINGVVLMIASLGGFILMDVLGIFFGVGPAASLLKGQEFIGIGGFEAHGLAFILGVLLFKAEPKRSWHITAMAIHGLLGIANILMWGIFIAVNSLQMGYITTAMHCIFVLLQLVAVFQSSEQDGYK</sequence>
<feature type="transmembrane region" description="Helical" evidence="1">
    <location>
        <begin position="81"/>
        <end position="102"/>
    </location>
</feature>
<evidence type="ECO:0000313" key="3">
    <source>
        <dbReference type="Proteomes" id="UP000829829"/>
    </source>
</evidence>
<feature type="transmembrane region" description="Helical" evidence="1">
    <location>
        <begin position="49"/>
        <end position="69"/>
    </location>
</feature>
<keyword evidence="1" id="KW-0472">Membrane</keyword>
<proteinExistence type="predicted"/>
<gene>
    <name evidence="2" type="ORF">MAL03_14595</name>
</gene>
<evidence type="ECO:0008006" key="4">
    <source>
        <dbReference type="Google" id="ProtNLM"/>
    </source>
</evidence>
<reference evidence="2" key="1">
    <citation type="submission" date="2022-02" db="EMBL/GenBank/DDBJ databases">
        <title>The genetically variable rfb locus in Leptospira is a mobile cassette and a molecular signature of serovar identity.</title>
        <authorList>
            <person name="Nieves C."/>
            <person name="Vincent A.T."/>
            <person name="Zarantonelli L."/>
            <person name="Picardeau M."/>
            <person name="Veyrier F.J."/>
            <person name="Buschiazzo A."/>
        </authorList>
    </citation>
    <scope>NUCLEOTIDE SEQUENCE</scope>
    <source>
        <strain evidence="2">IP1512017</strain>
    </source>
</reference>